<gene>
    <name evidence="2" type="ORF">H8B06_06240</name>
</gene>
<dbReference type="Proteomes" id="UP000602759">
    <property type="component" value="Unassembled WGS sequence"/>
</dbReference>
<dbReference type="RefSeq" id="WP_190993444.1">
    <property type="nucleotide sequence ID" value="NZ_JACOIK010000004.1"/>
</dbReference>
<evidence type="ECO:0000313" key="3">
    <source>
        <dbReference type="Proteomes" id="UP000602759"/>
    </source>
</evidence>
<name>A0ABR7YM91_9SPHI</name>
<reference evidence="2 3" key="1">
    <citation type="submission" date="2020-08" db="EMBL/GenBank/DDBJ databases">
        <title>Sphingobacterium sp. DN00404 isolated from aquaculture water.</title>
        <authorList>
            <person name="Zhang M."/>
        </authorList>
    </citation>
    <scope>NUCLEOTIDE SEQUENCE [LARGE SCALE GENOMIC DNA]</scope>
    <source>
        <strain evidence="2 3">DN00404</strain>
    </source>
</reference>
<keyword evidence="1" id="KW-0472">Membrane</keyword>
<keyword evidence="3" id="KW-1185">Reference proteome</keyword>
<keyword evidence="1" id="KW-0812">Transmembrane</keyword>
<feature type="transmembrane region" description="Helical" evidence="1">
    <location>
        <begin position="6"/>
        <end position="26"/>
    </location>
</feature>
<evidence type="ECO:0000256" key="1">
    <source>
        <dbReference type="SAM" id="Phobius"/>
    </source>
</evidence>
<keyword evidence="1" id="KW-1133">Transmembrane helix</keyword>
<proteinExistence type="predicted"/>
<evidence type="ECO:0000313" key="2">
    <source>
        <dbReference type="EMBL" id="MBD1432417.1"/>
    </source>
</evidence>
<accession>A0ABR7YM91</accession>
<comment type="caution">
    <text evidence="2">The sequence shown here is derived from an EMBL/GenBank/DDBJ whole genome shotgun (WGS) entry which is preliminary data.</text>
</comment>
<sequence length="232" mass="27433">MKKHIFLTLFKILFTSIVFCYVFVAFKEKEKDYHIDEITVKRLNIVDESGEALRMVISNETRQHSGILNGKEMPQRERPAGIIFFNSVGDECGGLLYNGNDEQAGMVLSIDQYRDDQIMQLQYQENTFDDKRKYGLQIWDYKKEDGFDERYERYLELNTIEDKELREQRIAEMKSDSLWMEDRMFVGKNFQNQVGLFIKDQSGNARIRVYIDENDEPKFELLDKEGNVLGNK</sequence>
<dbReference type="EMBL" id="JACOIK010000004">
    <property type="protein sequence ID" value="MBD1432417.1"/>
    <property type="molecule type" value="Genomic_DNA"/>
</dbReference>
<protein>
    <submittedName>
        <fullName evidence="2">Uncharacterized protein</fullName>
    </submittedName>
</protein>
<organism evidence="2 3">
    <name type="scientific">Sphingobacterium micropteri</name>
    <dbReference type="NCBI Taxonomy" id="2763501"/>
    <lineage>
        <taxon>Bacteria</taxon>
        <taxon>Pseudomonadati</taxon>
        <taxon>Bacteroidota</taxon>
        <taxon>Sphingobacteriia</taxon>
        <taxon>Sphingobacteriales</taxon>
        <taxon>Sphingobacteriaceae</taxon>
        <taxon>Sphingobacterium</taxon>
    </lineage>
</organism>